<feature type="compositionally biased region" description="Basic residues" evidence="2">
    <location>
        <begin position="13"/>
        <end position="23"/>
    </location>
</feature>
<proteinExistence type="predicted"/>
<dbReference type="OrthoDB" id="1711136at2759"/>
<dbReference type="GO" id="GO:0008270">
    <property type="term" value="F:zinc ion binding"/>
    <property type="evidence" value="ECO:0007669"/>
    <property type="project" value="UniProtKB-KW"/>
</dbReference>
<feature type="domain" description="RING-type" evidence="3">
    <location>
        <begin position="269"/>
        <end position="322"/>
    </location>
</feature>
<dbReference type="Pfam" id="PF13920">
    <property type="entry name" value="zf-C3HC4_3"/>
    <property type="match status" value="1"/>
</dbReference>
<dbReference type="STRING" id="1051890.A0A3N4LGJ7"/>
<dbReference type="SMART" id="SM00184">
    <property type="entry name" value="RING"/>
    <property type="match status" value="1"/>
</dbReference>
<dbReference type="Proteomes" id="UP000267821">
    <property type="component" value="Unassembled WGS sequence"/>
</dbReference>
<name>A0A3N4LGJ7_9PEZI</name>
<evidence type="ECO:0000313" key="5">
    <source>
        <dbReference type="Proteomes" id="UP000267821"/>
    </source>
</evidence>
<evidence type="ECO:0000256" key="1">
    <source>
        <dbReference type="PROSITE-ProRule" id="PRU00175"/>
    </source>
</evidence>
<keyword evidence="1" id="KW-0479">Metal-binding</keyword>
<feature type="compositionally biased region" description="Pro residues" evidence="2">
    <location>
        <begin position="177"/>
        <end position="186"/>
    </location>
</feature>
<gene>
    <name evidence="4" type="ORF">L211DRAFT_408632</name>
</gene>
<evidence type="ECO:0000313" key="4">
    <source>
        <dbReference type="EMBL" id="RPB21856.1"/>
    </source>
</evidence>
<keyword evidence="1" id="KW-0863">Zinc-finger</keyword>
<dbReference type="EMBL" id="ML121556">
    <property type="protein sequence ID" value="RPB21856.1"/>
    <property type="molecule type" value="Genomic_DNA"/>
</dbReference>
<feature type="compositionally biased region" description="Polar residues" evidence="2">
    <location>
        <begin position="25"/>
        <end position="34"/>
    </location>
</feature>
<feature type="compositionally biased region" description="Low complexity" evidence="2">
    <location>
        <begin position="35"/>
        <end position="63"/>
    </location>
</feature>
<reference evidence="4 5" key="1">
    <citation type="journal article" date="2018" name="Nat. Ecol. Evol.">
        <title>Pezizomycetes genomes reveal the molecular basis of ectomycorrhizal truffle lifestyle.</title>
        <authorList>
            <person name="Murat C."/>
            <person name="Payen T."/>
            <person name="Noel B."/>
            <person name="Kuo A."/>
            <person name="Morin E."/>
            <person name="Chen J."/>
            <person name="Kohler A."/>
            <person name="Krizsan K."/>
            <person name="Balestrini R."/>
            <person name="Da Silva C."/>
            <person name="Montanini B."/>
            <person name="Hainaut M."/>
            <person name="Levati E."/>
            <person name="Barry K.W."/>
            <person name="Belfiori B."/>
            <person name="Cichocki N."/>
            <person name="Clum A."/>
            <person name="Dockter R.B."/>
            <person name="Fauchery L."/>
            <person name="Guy J."/>
            <person name="Iotti M."/>
            <person name="Le Tacon F."/>
            <person name="Lindquist E.A."/>
            <person name="Lipzen A."/>
            <person name="Malagnac F."/>
            <person name="Mello A."/>
            <person name="Molinier V."/>
            <person name="Miyauchi S."/>
            <person name="Poulain J."/>
            <person name="Riccioni C."/>
            <person name="Rubini A."/>
            <person name="Sitrit Y."/>
            <person name="Splivallo R."/>
            <person name="Traeger S."/>
            <person name="Wang M."/>
            <person name="Zifcakova L."/>
            <person name="Wipf D."/>
            <person name="Zambonelli A."/>
            <person name="Paolocci F."/>
            <person name="Nowrousian M."/>
            <person name="Ottonello S."/>
            <person name="Baldrian P."/>
            <person name="Spatafora J.W."/>
            <person name="Henrissat B."/>
            <person name="Nagy L.G."/>
            <person name="Aury J.M."/>
            <person name="Wincker P."/>
            <person name="Grigoriev I.V."/>
            <person name="Bonfante P."/>
            <person name="Martin F.M."/>
        </authorList>
    </citation>
    <scope>NUCLEOTIDE SEQUENCE [LARGE SCALE GENOMIC DNA]</scope>
    <source>
        <strain evidence="4 5">ATCC MYA-4762</strain>
    </source>
</reference>
<dbReference type="SUPFAM" id="SSF57850">
    <property type="entry name" value="RING/U-box"/>
    <property type="match status" value="1"/>
</dbReference>
<dbReference type="InterPro" id="IPR001841">
    <property type="entry name" value="Znf_RING"/>
</dbReference>
<feature type="region of interest" description="Disordered" evidence="2">
    <location>
        <begin position="1"/>
        <end position="67"/>
    </location>
</feature>
<evidence type="ECO:0000259" key="3">
    <source>
        <dbReference type="PROSITE" id="PS50089"/>
    </source>
</evidence>
<keyword evidence="1" id="KW-0862">Zinc</keyword>
<dbReference type="PROSITE" id="PS50089">
    <property type="entry name" value="ZF_RING_2"/>
    <property type="match status" value="1"/>
</dbReference>
<organism evidence="4 5">
    <name type="scientific">Terfezia boudieri ATCC MYA-4762</name>
    <dbReference type="NCBI Taxonomy" id="1051890"/>
    <lineage>
        <taxon>Eukaryota</taxon>
        <taxon>Fungi</taxon>
        <taxon>Dikarya</taxon>
        <taxon>Ascomycota</taxon>
        <taxon>Pezizomycotina</taxon>
        <taxon>Pezizomycetes</taxon>
        <taxon>Pezizales</taxon>
        <taxon>Pezizaceae</taxon>
        <taxon>Terfezia</taxon>
    </lineage>
</organism>
<dbReference type="AlphaFoldDB" id="A0A3N4LGJ7"/>
<sequence length="349" mass="37464">MLSPHGSGAVAGGRRRNKKKGKNRATSGGELNQLTAATTSTSPSTPIAAAGPSTSTSTSIPASNLIPKGPRYPNVVHTYSRAAHILRGSNVFSGPLTSPFTAATPTTPSVPPVSITQRPKLTLTPRSSGLNPVSRLEENIHRFWQISDSGAAAAAETISAGQERAHTWEALFRKPSSPVPQIPQKPQPRSSSPDPYALAEEASVLLEVFSQSINEDATSADNTQNQDLIKGALDNVSKIWGTLWGRDANSSAHPSHDDRDPTLMVYSGCVICYSAVAETVLLPCKHLVLCLECCDDIGIKDKETVFRDWRTEEEMVKCPLCRVAVSHRVDQNFSWIEAEAAHEGFTEGS</sequence>
<dbReference type="PANTHER" id="PTHR22996:SF0">
    <property type="entry name" value="RE60872P-RELATED"/>
    <property type="match status" value="1"/>
</dbReference>
<accession>A0A3N4LGJ7</accession>
<dbReference type="InterPro" id="IPR013083">
    <property type="entry name" value="Znf_RING/FYVE/PHD"/>
</dbReference>
<protein>
    <recommendedName>
        <fullName evidence="3">RING-type domain-containing protein</fullName>
    </recommendedName>
</protein>
<dbReference type="PANTHER" id="PTHR22996">
    <property type="entry name" value="MAHOGUNIN"/>
    <property type="match status" value="1"/>
</dbReference>
<dbReference type="InParanoid" id="A0A3N4LGJ7"/>
<evidence type="ECO:0000256" key="2">
    <source>
        <dbReference type="SAM" id="MobiDB-lite"/>
    </source>
</evidence>
<dbReference type="GO" id="GO:0061630">
    <property type="term" value="F:ubiquitin protein ligase activity"/>
    <property type="evidence" value="ECO:0007669"/>
    <property type="project" value="UniProtKB-EC"/>
</dbReference>
<keyword evidence="5" id="KW-1185">Reference proteome</keyword>
<dbReference type="InterPro" id="IPR045194">
    <property type="entry name" value="MGRN1/RNF157-like"/>
</dbReference>
<dbReference type="GO" id="GO:0016567">
    <property type="term" value="P:protein ubiquitination"/>
    <property type="evidence" value="ECO:0007669"/>
    <property type="project" value="TreeGrafter"/>
</dbReference>
<feature type="region of interest" description="Disordered" evidence="2">
    <location>
        <begin position="173"/>
        <end position="195"/>
    </location>
</feature>
<dbReference type="Gene3D" id="3.30.40.10">
    <property type="entry name" value="Zinc/RING finger domain, C3HC4 (zinc finger)"/>
    <property type="match status" value="1"/>
</dbReference>